<dbReference type="Proteomes" id="UP001248134">
    <property type="component" value="Unassembled WGS sequence"/>
</dbReference>
<evidence type="ECO:0000313" key="3">
    <source>
        <dbReference type="EMBL" id="PHE96103.1"/>
    </source>
</evidence>
<dbReference type="InterPro" id="IPR006083">
    <property type="entry name" value="PRK/URK"/>
</dbReference>
<dbReference type="EMBL" id="NUTL01000055">
    <property type="protein sequence ID" value="PHE96103.1"/>
    <property type="molecule type" value="Genomic_DNA"/>
</dbReference>
<name>A0AAJ3RBV6_9BACI</name>
<dbReference type="EC" id="2.7.1.48" evidence="3"/>
<keyword evidence="3" id="KW-0418">Kinase</keyword>
<dbReference type="EMBL" id="VLYX01000020">
    <property type="protein sequence ID" value="MDR4327742.1"/>
    <property type="molecule type" value="Genomic_DNA"/>
</dbReference>
<dbReference type="SUPFAM" id="SSF52540">
    <property type="entry name" value="P-loop containing nucleoside triphosphate hydrolases"/>
    <property type="match status" value="1"/>
</dbReference>
<evidence type="ECO:0000313" key="4">
    <source>
        <dbReference type="Proteomes" id="UP000221918"/>
    </source>
</evidence>
<dbReference type="Pfam" id="PF00485">
    <property type="entry name" value="PRK"/>
    <property type="match status" value="1"/>
</dbReference>
<evidence type="ECO:0000313" key="2">
    <source>
        <dbReference type="EMBL" id="MDR4327742.1"/>
    </source>
</evidence>
<reference evidence="2" key="2">
    <citation type="submission" date="2019-07" db="EMBL/GenBank/DDBJ databases">
        <title>Phylogenomic Reclassification of ATCC Bacillus Strains and Various Taxa within the Genus Bacillus.</title>
        <authorList>
            <person name="Riojas M.A."/>
            <person name="Frank A.M."/>
            <person name="Fenn S.L."/>
            <person name="King S.P."/>
            <person name="Brower S.M."/>
            <person name="Hazbon M.H."/>
        </authorList>
    </citation>
    <scope>NUCLEOTIDE SEQUENCE</scope>
    <source>
        <strain evidence="2">NR-12239</strain>
    </source>
</reference>
<protein>
    <submittedName>
        <fullName evidence="3">Uridine kinase</fullName>
        <ecNumber evidence="3">2.7.1.48</ecNumber>
    </submittedName>
</protein>
<reference evidence="3 4" key="1">
    <citation type="submission" date="2017-09" db="EMBL/GenBank/DDBJ databases">
        <title>Large-scale bioinformatics analysis of Bacillus genomes uncovers conserved roles of natural products in bacterial physiology.</title>
        <authorList>
            <consortium name="Agbiome Team Llc"/>
            <person name="Bleich R.M."/>
            <person name="Grubbs K.J."/>
            <person name="Santa Maria K.C."/>
            <person name="Allen S.E."/>
            <person name="Farag S."/>
            <person name="Shank E.A."/>
            <person name="Bowers A."/>
        </authorList>
    </citation>
    <scope>NUCLEOTIDE SEQUENCE [LARGE SCALE GENOMIC DNA]</scope>
    <source>
        <strain evidence="3 4">AFS037265</strain>
    </source>
</reference>
<organism evidence="3 4">
    <name type="scientific">Bacillus pseudomycoides</name>
    <dbReference type="NCBI Taxonomy" id="64104"/>
    <lineage>
        <taxon>Bacteria</taxon>
        <taxon>Bacillati</taxon>
        <taxon>Bacillota</taxon>
        <taxon>Bacilli</taxon>
        <taxon>Bacillales</taxon>
        <taxon>Bacillaceae</taxon>
        <taxon>Bacillus</taxon>
        <taxon>Bacillus cereus group</taxon>
    </lineage>
</organism>
<dbReference type="PANTHER" id="PTHR10285">
    <property type="entry name" value="URIDINE KINASE"/>
    <property type="match status" value="1"/>
</dbReference>
<evidence type="ECO:0000259" key="1">
    <source>
        <dbReference type="Pfam" id="PF00485"/>
    </source>
</evidence>
<gene>
    <name evidence="3" type="ORF">COF81_14135</name>
    <name evidence="2" type="ORF">FOS08_18045</name>
</gene>
<proteinExistence type="predicted"/>
<dbReference type="Gene3D" id="3.40.50.300">
    <property type="entry name" value="P-loop containing nucleotide triphosphate hydrolases"/>
    <property type="match status" value="1"/>
</dbReference>
<accession>A0AAJ3RBV6</accession>
<comment type="caution">
    <text evidence="3">The sequence shown here is derived from an EMBL/GenBank/DDBJ whole genome shotgun (WGS) entry which is preliminary data.</text>
</comment>
<sequence>MELNRQTIIREIVERMFMVKLDHPLRVGVSGITASGKTTFANELQKEIHLQGGKAVRTSIDNFHNPRIVRYSQGKESAKGYYEDAHDYKAFAERLLIPLGPGGDMRYDMRSHDLETDMYIEPDPILASKDMVFIIDGTFLLKKELQHLFDYKIFVETDFEIARERGSSREAKNFWNKEKAERMFLQRYHAACHMYIEEHGPKECAEVVLINNDIEAPKALFKSL</sequence>
<dbReference type="Proteomes" id="UP000221918">
    <property type="component" value="Unassembled WGS sequence"/>
</dbReference>
<dbReference type="GO" id="GO:0005524">
    <property type="term" value="F:ATP binding"/>
    <property type="evidence" value="ECO:0007669"/>
    <property type="project" value="InterPro"/>
</dbReference>
<keyword evidence="3" id="KW-0808">Transferase</keyword>
<dbReference type="AlphaFoldDB" id="A0AAJ3RBV6"/>
<dbReference type="InterPro" id="IPR027417">
    <property type="entry name" value="P-loop_NTPase"/>
</dbReference>
<dbReference type="GO" id="GO:0004849">
    <property type="term" value="F:uridine kinase activity"/>
    <property type="evidence" value="ECO:0007669"/>
    <property type="project" value="UniProtKB-EC"/>
</dbReference>
<feature type="domain" description="Phosphoribulokinase/uridine kinase" evidence="1">
    <location>
        <begin position="27"/>
        <end position="163"/>
    </location>
</feature>